<dbReference type="InterPro" id="IPR029044">
    <property type="entry name" value="Nucleotide-diphossugar_trans"/>
</dbReference>
<dbReference type="PANTHER" id="PTHR42883">
    <property type="entry name" value="GLUCOSE-1-PHOSPHATE THYMIDYLTRANSFERASE"/>
    <property type="match status" value="1"/>
</dbReference>
<gene>
    <name evidence="2" type="ORF">DCW38_03260</name>
</gene>
<feature type="domain" description="Nucleotidyl transferase" evidence="1">
    <location>
        <begin position="2"/>
        <end position="235"/>
    </location>
</feature>
<organism evidence="2 3">
    <name type="scientific">candidate division WOR-3 bacterium</name>
    <dbReference type="NCBI Taxonomy" id="2052148"/>
    <lineage>
        <taxon>Bacteria</taxon>
        <taxon>Bacteria division WOR-3</taxon>
    </lineage>
</organism>
<protein>
    <recommendedName>
        <fullName evidence="1">Nucleotidyl transferase domain-containing protein</fullName>
    </recommendedName>
</protein>
<dbReference type="AlphaFoldDB" id="A0A350H9G6"/>
<evidence type="ECO:0000259" key="1">
    <source>
        <dbReference type="Pfam" id="PF00483"/>
    </source>
</evidence>
<dbReference type="Gene3D" id="3.90.550.10">
    <property type="entry name" value="Spore Coat Polysaccharide Biosynthesis Protein SpsA, Chain A"/>
    <property type="match status" value="1"/>
</dbReference>
<dbReference type="CDD" id="cd04181">
    <property type="entry name" value="NTP_transferase"/>
    <property type="match status" value="1"/>
</dbReference>
<comment type="caution">
    <text evidence="2">The sequence shown here is derived from an EMBL/GenBank/DDBJ whole genome shotgun (WGS) entry which is preliminary data.</text>
</comment>
<dbReference type="InterPro" id="IPR005835">
    <property type="entry name" value="NTP_transferase_dom"/>
</dbReference>
<evidence type="ECO:0000313" key="2">
    <source>
        <dbReference type="EMBL" id="HAV92182.1"/>
    </source>
</evidence>
<proteinExistence type="predicted"/>
<accession>A0A350H9G6</accession>
<sequence>MKVVIPAAGLGKRLQPMTYFYPKPLLYVGRKRMIDYIMDSIEDIVISEIIMVVGYKGGMLEDYLRKNYKHNFTFVYQMEQSGLGDAVLKGIEGSAHPESEDLLVLLSDTIIDADMKKFTKRGRTKIAVKSVNNPKLFGIIETDGKKITGMTEKPENPKSNLAIVGLYYFSNIKSIQSSLEYVKKSGMRTKNEFQLTDAMIHLMESGENMESFRMKNWIDCGNFEMLIDSNMELLKRDKLKNYSENASVENSHLKGNVSLFENSSVKNSKLKSTIVFPNAIIEDCILHDSVIGEECVIKNFKGKIICSDKTIINK</sequence>
<dbReference type="EMBL" id="DMZY01000097">
    <property type="protein sequence ID" value="HAV92182.1"/>
    <property type="molecule type" value="Genomic_DNA"/>
</dbReference>
<dbReference type="SUPFAM" id="SSF53448">
    <property type="entry name" value="Nucleotide-diphospho-sugar transferases"/>
    <property type="match status" value="1"/>
</dbReference>
<dbReference type="PANTHER" id="PTHR42883:SF2">
    <property type="entry name" value="THYMIDYLYLTRANSFERASE"/>
    <property type="match status" value="1"/>
</dbReference>
<dbReference type="Proteomes" id="UP000264062">
    <property type="component" value="Unassembled WGS sequence"/>
</dbReference>
<dbReference type="Pfam" id="PF00483">
    <property type="entry name" value="NTP_transferase"/>
    <property type="match status" value="1"/>
</dbReference>
<name>A0A350H9G6_UNCW3</name>
<evidence type="ECO:0000313" key="3">
    <source>
        <dbReference type="Proteomes" id="UP000264062"/>
    </source>
</evidence>
<reference evidence="2 3" key="1">
    <citation type="journal article" date="2018" name="Nat. Biotechnol.">
        <title>A standardized bacterial taxonomy based on genome phylogeny substantially revises the tree of life.</title>
        <authorList>
            <person name="Parks D.H."/>
            <person name="Chuvochina M."/>
            <person name="Waite D.W."/>
            <person name="Rinke C."/>
            <person name="Skarshewski A."/>
            <person name="Chaumeil P.A."/>
            <person name="Hugenholtz P."/>
        </authorList>
    </citation>
    <scope>NUCLEOTIDE SEQUENCE [LARGE SCALE GENOMIC DNA]</scope>
    <source>
        <strain evidence="2">UBA9956</strain>
    </source>
</reference>